<organism evidence="3 4">
    <name type="scientific">Agromyces indicus</name>
    <dbReference type="NCBI Taxonomy" id="758919"/>
    <lineage>
        <taxon>Bacteria</taxon>
        <taxon>Bacillati</taxon>
        <taxon>Actinomycetota</taxon>
        <taxon>Actinomycetes</taxon>
        <taxon>Micrococcales</taxon>
        <taxon>Microbacteriaceae</taxon>
        <taxon>Agromyces</taxon>
    </lineage>
</organism>
<evidence type="ECO:0000313" key="4">
    <source>
        <dbReference type="Proteomes" id="UP001260072"/>
    </source>
</evidence>
<evidence type="ECO:0000259" key="2">
    <source>
        <dbReference type="Pfam" id="PF12804"/>
    </source>
</evidence>
<comment type="caution">
    <text evidence="3">The sequence shown here is derived from an EMBL/GenBank/DDBJ whole genome shotgun (WGS) entry which is preliminary data.</text>
</comment>
<feature type="domain" description="MobA-like NTP transferase" evidence="2">
    <location>
        <begin position="6"/>
        <end position="155"/>
    </location>
</feature>
<dbReference type="RefSeq" id="WP_310521246.1">
    <property type="nucleotide sequence ID" value="NZ_BAABBS010000001.1"/>
</dbReference>
<dbReference type="InterPro" id="IPR029044">
    <property type="entry name" value="Nucleotide-diphossugar_trans"/>
</dbReference>
<dbReference type="Pfam" id="PF12804">
    <property type="entry name" value="NTP_transf_3"/>
    <property type="match status" value="1"/>
</dbReference>
<proteinExistence type="predicted"/>
<keyword evidence="1" id="KW-0808">Transferase</keyword>
<gene>
    <name evidence="3" type="ORF">RH861_12510</name>
</gene>
<dbReference type="PANTHER" id="PTHR19136:SF81">
    <property type="entry name" value="MOLYBDENUM COFACTOR GUANYLYLTRANSFERASE"/>
    <property type="match status" value="1"/>
</dbReference>
<accession>A0ABU1FMA2</accession>
<dbReference type="SUPFAM" id="SSF53448">
    <property type="entry name" value="Nucleotide-diphospho-sugar transferases"/>
    <property type="match status" value="1"/>
</dbReference>
<sequence length="201" mass="20036">MNAVDAVILAGGRAARLGGVSKPDLMVDGRRLLTTAVDAARAAGCERIVVVGPAELAAPGCLRAQEDPPFGGPVAALSAGLAALDPAGGADVLVLACDMPDVGAALTRLAAARGAYPDRDGVALVDASGRTQWLAMRCARAALERALDAIAPDGDRAALHGAPMRRLAASVDLATVADGGSTHDIDTWGDLARATGSEGAP</sequence>
<dbReference type="Gene3D" id="3.90.550.10">
    <property type="entry name" value="Spore Coat Polysaccharide Biosynthesis Protein SpsA, Chain A"/>
    <property type="match status" value="1"/>
</dbReference>
<dbReference type="PANTHER" id="PTHR19136">
    <property type="entry name" value="MOLYBDENUM COFACTOR GUANYLYLTRANSFERASE"/>
    <property type="match status" value="1"/>
</dbReference>
<evidence type="ECO:0000256" key="1">
    <source>
        <dbReference type="ARBA" id="ARBA00022679"/>
    </source>
</evidence>
<dbReference type="InterPro" id="IPR025877">
    <property type="entry name" value="MobA-like_NTP_Trfase"/>
</dbReference>
<dbReference type="EMBL" id="JAVKGS010000003">
    <property type="protein sequence ID" value="MDR5692885.1"/>
    <property type="molecule type" value="Genomic_DNA"/>
</dbReference>
<name>A0ABU1FMA2_9MICO</name>
<dbReference type="Proteomes" id="UP001260072">
    <property type="component" value="Unassembled WGS sequence"/>
</dbReference>
<keyword evidence="4" id="KW-1185">Reference proteome</keyword>
<evidence type="ECO:0000313" key="3">
    <source>
        <dbReference type="EMBL" id="MDR5692885.1"/>
    </source>
</evidence>
<reference evidence="4" key="1">
    <citation type="submission" date="2023-07" db="EMBL/GenBank/DDBJ databases">
        <title>Description of three actinobacteria isolated from air of manufacturing shop in a pharmaceutical factory.</title>
        <authorList>
            <person name="Zhang D.-F."/>
        </authorList>
    </citation>
    <scope>NUCLEOTIDE SEQUENCE [LARGE SCALE GENOMIC DNA]</scope>
    <source>
        <strain evidence="4">CCTCC AB 2011122</strain>
    </source>
</reference>
<protein>
    <submittedName>
        <fullName evidence="3">Nucleotidyltransferase family protein</fullName>
    </submittedName>
</protein>